<dbReference type="Proteomes" id="UP000000566">
    <property type="component" value="Chromosome"/>
</dbReference>
<evidence type="ECO:0000313" key="3">
    <source>
        <dbReference type="Proteomes" id="UP000000566"/>
    </source>
</evidence>
<name>A6LGJ8_PARD8</name>
<gene>
    <name evidence="2" type="ordered locus">BDI_3106</name>
</gene>
<keyword evidence="3" id="KW-1185">Reference proteome</keyword>
<evidence type="ECO:0000256" key="1">
    <source>
        <dbReference type="SAM" id="Phobius"/>
    </source>
</evidence>
<sequence length="99" mass="11715">MCCVRYLCELTESAKFFNFREAQRRPRNPLPNIRVIYAVKVWIRLLYIDKGGRAADFTLMWVFSGTFVNVMFSQSPFLYFIMKGQLFNITPNNALFKDK</sequence>
<dbReference type="EMBL" id="CP000140">
    <property type="protein sequence ID" value="ABR44812.1"/>
    <property type="molecule type" value="Genomic_DNA"/>
</dbReference>
<evidence type="ECO:0000313" key="2">
    <source>
        <dbReference type="EMBL" id="ABR44812.1"/>
    </source>
</evidence>
<feature type="transmembrane region" description="Helical" evidence="1">
    <location>
        <begin position="59"/>
        <end position="81"/>
    </location>
</feature>
<organism evidence="2 3">
    <name type="scientific">Parabacteroides distasonis (strain ATCC 8503 / DSM 20701 / CIP 104284 / JCM 5825 / NCTC 11152)</name>
    <dbReference type="NCBI Taxonomy" id="435591"/>
    <lineage>
        <taxon>Bacteria</taxon>
        <taxon>Pseudomonadati</taxon>
        <taxon>Bacteroidota</taxon>
        <taxon>Bacteroidia</taxon>
        <taxon>Bacteroidales</taxon>
        <taxon>Tannerellaceae</taxon>
        <taxon>Parabacteroides</taxon>
    </lineage>
</organism>
<keyword evidence="1" id="KW-1133">Transmembrane helix</keyword>
<dbReference type="BioCyc" id="PDIS435591:G1G5A-3184-MONOMER"/>
<protein>
    <submittedName>
        <fullName evidence="2">Uncharacterized protein</fullName>
    </submittedName>
</protein>
<keyword evidence="1" id="KW-0812">Transmembrane</keyword>
<dbReference type="KEGG" id="pdi:BDI_3106"/>
<accession>A6LGJ8</accession>
<keyword evidence="1" id="KW-0472">Membrane</keyword>
<dbReference type="HOGENOM" id="CLU_2317654_0_0_10"/>
<proteinExistence type="predicted"/>
<reference evidence="2 3" key="1">
    <citation type="journal article" date="2007" name="PLoS Biol.">
        <title>Evolution of symbiotic bacteria in the distal human intestine.</title>
        <authorList>
            <person name="Xu J."/>
            <person name="Mahowald M.A."/>
            <person name="Ley R.E."/>
            <person name="Lozupone C.A."/>
            <person name="Hamady M."/>
            <person name="Martens E.C."/>
            <person name="Henrissat B."/>
            <person name="Coutinho P.M."/>
            <person name="Minx P."/>
            <person name="Latreille P."/>
            <person name="Cordum H."/>
            <person name="Van Brunt A."/>
            <person name="Kim K."/>
            <person name="Fulton R.S."/>
            <person name="Fulton L.A."/>
            <person name="Clifton S.W."/>
            <person name="Wilson R.K."/>
            <person name="Knight R.D."/>
            <person name="Gordon J.I."/>
        </authorList>
    </citation>
    <scope>NUCLEOTIDE SEQUENCE [LARGE SCALE GENOMIC DNA]</scope>
    <source>
        <strain evidence="3">ATCC 8503 / DSM 20701 / CIP 104284 / JCM 5825 / NCTC 11152</strain>
    </source>
</reference>
<dbReference type="PaxDb" id="435591-BDI_3106"/>
<dbReference type="AlphaFoldDB" id="A6LGJ8"/>